<keyword evidence="1" id="KW-0812">Transmembrane</keyword>
<dbReference type="AlphaFoldDB" id="A0A3M7SHZ6"/>
<gene>
    <name evidence="2" type="ORF">BpHYR1_051852</name>
</gene>
<feature type="transmembrane region" description="Helical" evidence="1">
    <location>
        <begin position="42"/>
        <end position="60"/>
    </location>
</feature>
<name>A0A3M7SHZ6_BRAPC</name>
<keyword evidence="3" id="KW-1185">Reference proteome</keyword>
<comment type="caution">
    <text evidence="2">The sequence shown here is derived from an EMBL/GenBank/DDBJ whole genome shotgun (WGS) entry which is preliminary data.</text>
</comment>
<dbReference type="Proteomes" id="UP000276133">
    <property type="component" value="Unassembled WGS sequence"/>
</dbReference>
<evidence type="ECO:0000313" key="3">
    <source>
        <dbReference type="Proteomes" id="UP000276133"/>
    </source>
</evidence>
<reference evidence="2 3" key="1">
    <citation type="journal article" date="2018" name="Sci. Rep.">
        <title>Genomic signatures of local adaptation to the degree of environmental predictability in rotifers.</title>
        <authorList>
            <person name="Franch-Gras L."/>
            <person name="Hahn C."/>
            <person name="Garcia-Roger E.M."/>
            <person name="Carmona M.J."/>
            <person name="Serra M."/>
            <person name="Gomez A."/>
        </authorList>
    </citation>
    <scope>NUCLEOTIDE SEQUENCE [LARGE SCALE GENOMIC DNA]</scope>
    <source>
        <strain evidence="2">HYR1</strain>
    </source>
</reference>
<keyword evidence="1" id="KW-1133">Transmembrane helix</keyword>
<organism evidence="2 3">
    <name type="scientific">Brachionus plicatilis</name>
    <name type="common">Marine rotifer</name>
    <name type="synonym">Brachionus muelleri</name>
    <dbReference type="NCBI Taxonomy" id="10195"/>
    <lineage>
        <taxon>Eukaryota</taxon>
        <taxon>Metazoa</taxon>
        <taxon>Spiralia</taxon>
        <taxon>Gnathifera</taxon>
        <taxon>Rotifera</taxon>
        <taxon>Eurotatoria</taxon>
        <taxon>Monogononta</taxon>
        <taxon>Pseudotrocha</taxon>
        <taxon>Ploima</taxon>
        <taxon>Brachionidae</taxon>
        <taxon>Brachionus</taxon>
    </lineage>
</organism>
<sequence>MKLEVQVEVYDKFLYSKLSNQTSSIKLIKSAKVCKKLSTKNSIISMVCIHSALCILVLQIEKLKK</sequence>
<accession>A0A3M7SHZ6</accession>
<evidence type="ECO:0000256" key="1">
    <source>
        <dbReference type="SAM" id="Phobius"/>
    </source>
</evidence>
<dbReference type="EMBL" id="REGN01001331">
    <property type="protein sequence ID" value="RNA35382.1"/>
    <property type="molecule type" value="Genomic_DNA"/>
</dbReference>
<evidence type="ECO:0000313" key="2">
    <source>
        <dbReference type="EMBL" id="RNA35382.1"/>
    </source>
</evidence>
<keyword evidence="1" id="KW-0472">Membrane</keyword>
<proteinExistence type="predicted"/>
<protein>
    <submittedName>
        <fullName evidence="2">Uncharacterized protein</fullName>
    </submittedName>
</protein>